<dbReference type="GO" id="GO:0004519">
    <property type="term" value="F:endonuclease activity"/>
    <property type="evidence" value="ECO:0007669"/>
    <property type="project" value="UniProtKB-KW"/>
</dbReference>
<dbReference type="Gene3D" id="3.40.210.20">
    <property type="entry name" value="MvaI/BcnI restriction endonuclease, catalytic domain"/>
    <property type="match status" value="1"/>
</dbReference>
<name>A0A7Y3W4C2_9PROT</name>
<dbReference type="Gene3D" id="3.30.70.3570">
    <property type="entry name" value="MvaI/BcnI restriction endonuclease, recognition domain"/>
    <property type="match status" value="1"/>
</dbReference>
<dbReference type="EMBL" id="JABFCX010000002">
    <property type="protein sequence ID" value="NNU15112.1"/>
    <property type="molecule type" value="Genomic_DNA"/>
</dbReference>
<dbReference type="RefSeq" id="WP_173196320.1">
    <property type="nucleotide sequence ID" value="NZ_JABFCX010000002.1"/>
</dbReference>
<accession>A0A7Y3W4C2</accession>
<dbReference type="InterPro" id="IPR043004">
    <property type="entry name" value="MvaI_BcnI_cat"/>
</dbReference>
<reference evidence="2 3" key="1">
    <citation type="submission" date="2020-05" db="EMBL/GenBank/DDBJ databases">
        <title>Parvularcula mediterraneae sp. nov., isolated from polypropylene straw from shallow seawater of the seashore of Laganas in Zakynthos island, Greece.</title>
        <authorList>
            <person name="Szabo I."/>
            <person name="Al-Omari J."/>
            <person name="Rado J."/>
            <person name="Szerdahelyi G.S."/>
        </authorList>
    </citation>
    <scope>NUCLEOTIDE SEQUENCE [LARGE SCALE GENOMIC DNA]</scope>
    <source>
        <strain evidence="2 3">ZS-1/3</strain>
    </source>
</reference>
<keyword evidence="3" id="KW-1185">Reference proteome</keyword>
<dbReference type="CDD" id="cd22347">
    <property type="entry name" value="PDDEXK_nuclease"/>
    <property type="match status" value="1"/>
</dbReference>
<keyword evidence="2" id="KW-0378">Hydrolase</keyword>
<keyword evidence="2" id="KW-0540">Nuclease</keyword>
<proteinExistence type="predicted"/>
<evidence type="ECO:0000313" key="2">
    <source>
        <dbReference type="EMBL" id="NNU15112.1"/>
    </source>
</evidence>
<dbReference type="InterPro" id="IPR043005">
    <property type="entry name" value="MvaI_BcnI_rec"/>
</dbReference>
<evidence type="ECO:0000313" key="3">
    <source>
        <dbReference type="Proteomes" id="UP000536835"/>
    </source>
</evidence>
<gene>
    <name evidence="2" type="ORF">HK107_02080</name>
</gene>
<dbReference type="AlphaFoldDB" id="A0A7Y3W4C2"/>
<comment type="caution">
    <text evidence="2">The sequence shown here is derived from an EMBL/GenBank/DDBJ whole genome shotgun (WGS) entry which is preliminary data.</text>
</comment>
<feature type="domain" description="MvaI/BcnI restriction endonuclease" evidence="1">
    <location>
        <begin position="130"/>
        <end position="356"/>
    </location>
</feature>
<evidence type="ECO:0000259" key="1">
    <source>
        <dbReference type="Pfam" id="PF15515"/>
    </source>
</evidence>
<protein>
    <submittedName>
        <fullName evidence="2">MvaI/BcnI restriction endonuclease family protein</fullName>
    </submittedName>
</protein>
<dbReference type="InterPro" id="IPR029127">
    <property type="entry name" value="MvaI_BcnI"/>
</dbReference>
<sequence>MDATEPVRSFFKRTALHDYEKQGRGARKNGVQLKCTIVGLDESHSVIASLYKPEAKPNKAGDPRIWLYGLPDHAGPDDLLALFVVKGDLYTINITRVDVCDALDGNLRGPLSEILQRRNEAETPAKMLLHRLRQLSRRGPIASVMAQAADTAVGRALEDALGIPMNSSQGPDFQGIELKAFRSSHTPSKQNRKQLFAKVPDWDVSRLNSMTEVLDLFGYFRDGADRLNCTVSAANINSQGLTFEVKEGAGLLNECSTKDPIGPFATWRLEGLREALANKHHETFWIAADAEVIDGREYFHYRSVTHTKGPLLAQLDALLREGTITMDHMIKRSPSGSARERGPSFKLAPHALDRLFPPSEEIFLT</sequence>
<dbReference type="Proteomes" id="UP000536835">
    <property type="component" value="Unassembled WGS sequence"/>
</dbReference>
<organism evidence="2 3">
    <name type="scientific">Parvularcula mediterranea</name>
    <dbReference type="NCBI Taxonomy" id="2732508"/>
    <lineage>
        <taxon>Bacteria</taxon>
        <taxon>Pseudomonadati</taxon>
        <taxon>Pseudomonadota</taxon>
        <taxon>Alphaproteobacteria</taxon>
        <taxon>Parvularculales</taxon>
        <taxon>Parvularculaceae</taxon>
        <taxon>Parvularcula</taxon>
    </lineage>
</organism>
<dbReference type="Pfam" id="PF15515">
    <property type="entry name" value="MvaI_BcnI"/>
    <property type="match status" value="1"/>
</dbReference>
<keyword evidence="2" id="KW-0255">Endonuclease</keyword>